<gene>
    <name evidence="1" type="ORF">Mth01_06340</name>
</gene>
<dbReference type="AlphaFoldDB" id="A0A8J3R3A6"/>
<keyword evidence="2" id="KW-1185">Reference proteome</keyword>
<evidence type="ECO:0000313" key="1">
    <source>
        <dbReference type="EMBL" id="GIH68381.1"/>
    </source>
</evidence>
<accession>A0A8J3R3A6</accession>
<comment type="caution">
    <text evidence="1">The sequence shown here is derived from an EMBL/GenBank/DDBJ whole genome shotgun (WGS) entry which is preliminary data.</text>
</comment>
<proteinExistence type="predicted"/>
<dbReference type="EMBL" id="BOOG01000007">
    <property type="protein sequence ID" value="GIH68381.1"/>
    <property type="molecule type" value="Genomic_DNA"/>
</dbReference>
<name>A0A8J3R3A6_9ACTN</name>
<dbReference type="Proteomes" id="UP000610966">
    <property type="component" value="Unassembled WGS sequence"/>
</dbReference>
<organism evidence="1 2">
    <name type="scientific">Sphaerimonospora thailandensis</name>
    <dbReference type="NCBI Taxonomy" id="795644"/>
    <lineage>
        <taxon>Bacteria</taxon>
        <taxon>Bacillati</taxon>
        <taxon>Actinomycetota</taxon>
        <taxon>Actinomycetes</taxon>
        <taxon>Streptosporangiales</taxon>
        <taxon>Streptosporangiaceae</taxon>
        <taxon>Sphaerimonospora</taxon>
    </lineage>
</organism>
<protein>
    <submittedName>
        <fullName evidence="1">Uncharacterized protein</fullName>
    </submittedName>
</protein>
<dbReference type="RefSeq" id="WP_204010782.1">
    <property type="nucleotide sequence ID" value="NZ_BOOG01000007.1"/>
</dbReference>
<reference evidence="1" key="1">
    <citation type="submission" date="2021-01" db="EMBL/GenBank/DDBJ databases">
        <title>Whole genome shotgun sequence of Sphaerimonospora thailandensis NBRC 107569.</title>
        <authorList>
            <person name="Komaki H."/>
            <person name="Tamura T."/>
        </authorList>
    </citation>
    <scope>NUCLEOTIDE SEQUENCE</scope>
    <source>
        <strain evidence="1">NBRC 107569</strain>
    </source>
</reference>
<evidence type="ECO:0000313" key="2">
    <source>
        <dbReference type="Proteomes" id="UP000610966"/>
    </source>
</evidence>
<sequence>MIPEPYHGIHAAIAQAGAVMVRWLEPQRRCARVRVREHTCECRARIYELCQAGGLSFVRRTDRTPKGPQVMETEWLPAARARELWHKIITGHAV</sequence>